<dbReference type="AlphaFoldDB" id="A0A371F5I7"/>
<feature type="non-terminal residue" evidence="1">
    <location>
        <position position="1"/>
    </location>
</feature>
<gene>
    <name evidence="1" type="ORF">CR513_46820</name>
</gene>
<dbReference type="EMBL" id="QJKJ01010483">
    <property type="protein sequence ID" value="RDX73554.1"/>
    <property type="molecule type" value="Genomic_DNA"/>
</dbReference>
<sequence>MYVMVSTRPDLIHVVSQVCKFMSKPNSNYVGDLDYRRSTIGSEVGDMKGVGRDEVEKGEVRPGGRVKRKDVNKLIKGGNLM</sequence>
<evidence type="ECO:0000313" key="1">
    <source>
        <dbReference type="EMBL" id="RDX73554.1"/>
    </source>
</evidence>
<proteinExistence type="predicted"/>
<name>A0A371F5I7_MUCPR</name>
<accession>A0A371F5I7</accession>
<dbReference type="Proteomes" id="UP000257109">
    <property type="component" value="Unassembled WGS sequence"/>
</dbReference>
<keyword evidence="2" id="KW-1185">Reference proteome</keyword>
<evidence type="ECO:0000313" key="2">
    <source>
        <dbReference type="Proteomes" id="UP000257109"/>
    </source>
</evidence>
<reference evidence="1" key="1">
    <citation type="submission" date="2018-05" db="EMBL/GenBank/DDBJ databases">
        <title>Draft genome of Mucuna pruriens seed.</title>
        <authorList>
            <person name="Nnadi N.E."/>
            <person name="Vos R."/>
            <person name="Hasami M.H."/>
            <person name="Devisetty U.K."/>
            <person name="Aguiy J.C."/>
        </authorList>
    </citation>
    <scope>NUCLEOTIDE SEQUENCE [LARGE SCALE GENOMIC DNA]</scope>
    <source>
        <strain evidence="1">JCA_2017</strain>
    </source>
</reference>
<protein>
    <submittedName>
        <fullName evidence="1">Uncharacterized protein</fullName>
    </submittedName>
</protein>
<comment type="caution">
    <text evidence="1">The sequence shown here is derived from an EMBL/GenBank/DDBJ whole genome shotgun (WGS) entry which is preliminary data.</text>
</comment>
<organism evidence="1 2">
    <name type="scientific">Mucuna pruriens</name>
    <name type="common">Velvet bean</name>
    <name type="synonym">Dolichos pruriens</name>
    <dbReference type="NCBI Taxonomy" id="157652"/>
    <lineage>
        <taxon>Eukaryota</taxon>
        <taxon>Viridiplantae</taxon>
        <taxon>Streptophyta</taxon>
        <taxon>Embryophyta</taxon>
        <taxon>Tracheophyta</taxon>
        <taxon>Spermatophyta</taxon>
        <taxon>Magnoliopsida</taxon>
        <taxon>eudicotyledons</taxon>
        <taxon>Gunneridae</taxon>
        <taxon>Pentapetalae</taxon>
        <taxon>rosids</taxon>
        <taxon>fabids</taxon>
        <taxon>Fabales</taxon>
        <taxon>Fabaceae</taxon>
        <taxon>Papilionoideae</taxon>
        <taxon>50 kb inversion clade</taxon>
        <taxon>NPAAA clade</taxon>
        <taxon>indigoferoid/millettioid clade</taxon>
        <taxon>Phaseoleae</taxon>
        <taxon>Mucuna</taxon>
    </lineage>
</organism>